<dbReference type="InParanoid" id="B8C4X4"/>
<sequence>MGLLDFIKSNNPFLNSREGDFIPLEGSDTFGPGPLILMYAVPASLGDDELMDMVEDGMPNRQDVVIRRIPSEDKGGDELLGLTVEDALEKAMKLGCNKVETPLVVSSQQDETCPLLYFSGVSNNEMMDTYRIIANEIYEETNRVHWPACAKVVSPAMKKPLRKVLLEISGDHADAMKMRKEEAERASDEGK</sequence>
<reference evidence="1 2" key="2">
    <citation type="journal article" date="2008" name="Nature">
        <title>The Phaeodactylum genome reveals the evolutionary history of diatom genomes.</title>
        <authorList>
            <person name="Bowler C."/>
            <person name="Allen A.E."/>
            <person name="Badger J.H."/>
            <person name="Grimwood J."/>
            <person name="Jabbari K."/>
            <person name="Kuo A."/>
            <person name="Maheswari U."/>
            <person name="Martens C."/>
            <person name="Maumus F."/>
            <person name="Otillar R.P."/>
            <person name="Rayko E."/>
            <person name="Salamov A."/>
            <person name="Vandepoele K."/>
            <person name="Beszteri B."/>
            <person name="Gruber A."/>
            <person name="Heijde M."/>
            <person name="Katinka M."/>
            <person name="Mock T."/>
            <person name="Valentin K."/>
            <person name="Verret F."/>
            <person name="Berges J.A."/>
            <person name="Brownlee C."/>
            <person name="Cadoret J.P."/>
            <person name="Chiovitti A."/>
            <person name="Choi C.J."/>
            <person name="Coesel S."/>
            <person name="De Martino A."/>
            <person name="Detter J.C."/>
            <person name="Durkin C."/>
            <person name="Falciatore A."/>
            <person name="Fournet J."/>
            <person name="Haruta M."/>
            <person name="Huysman M.J."/>
            <person name="Jenkins B.D."/>
            <person name="Jiroutova K."/>
            <person name="Jorgensen R.E."/>
            <person name="Joubert Y."/>
            <person name="Kaplan A."/>
            <person name="Kroger N."/>
            <person name="Kroth P.G."/>
            <person name="La Roche J."/>
            <person name="Lindquist E."/>
            <person name="Lommer M."/>
            <person name="Martin-Jezequel V."/>
            <person name="Lopez P.J."/>
            <person name="Lucas S."/>
            <person name="Mangogna M."/>
            <person name="McGinnis K."/>
            <person name="Medlin L.K."/>
            <person name="Montsant A."/>
            <person name="Oudot-Le Secq M.P."/>
            <person name="Napoli C."/>
            <person name="Obornik M."/>
            <person name="Parker M.S."/>
            <person name="Petit J.L."/>
            <person name="Porcel B.M."/>
            <person name="Poulsen N."/>
            <person name="Robison M."/>
            <person name="Rychlewski L."/>
            <person name="Rynearson T.A."/>
            <person name="Schmutz J."/>
            <person name="Shapiro H."/>
            <person name="Siaut M."/>
            <person name="Stanley M."/>
            <person name="Sussman M.R."/>
            <person name="Taylor A.R."/>
            <person name="Vardi A."/>
            <person name="von Dassow P."/>
            <person name="Vyverman W."/>
            <person name="Willis A."/>
            <person name="Wyrwicz L.S."/>
            <person name="Rokhsar D.S."/>
            <person name="Weissenbach J."/>
            <person name="Armbrust E.V."/>
            <person name="Green B.R."/>
            <person name="Van de Peer Y."/>
            <person name="Grigoriev I.V."/>
        </authorList>
    </citation>
    <scope>NUCLEOTIDE SEQUENCE [LARGE SCALE GENOMIC DNA]</scope>
    <source>
        <strain evidence="1 2">CCMP1335</strain>
    </source>
</reference>
<accession>B8C4X4</accession>
<protein>
    <submittedName>
        <fullName evidence="1">Uncharacterized protein</fullName>
    </submittedName>
</protein>
<reference evidence="1 2" key="1">
    <citation type="journal article" date="2004" name="Science">
        <title>The genome of the diatom Thalassiosira pseudonana: ecology, evolution, and metabolism.</title>
        <authorList>
            <person name="Armbrust E.V."/>
            <person name="Berges J.A."/>
            <person name="Bowler C."/>
            <person name="Green B.R."/>
            <person name="Martinez D."/>
            <person name="Putnam N.H."/>
            <person name="Zhou S."/>
            <person name="Allen A.E."/>
            <person name="Apt K.E."/>
            <person name="Bechner M."/>
            <person name="Brzezinski M.A."/>
            <person name="Chaal B.K."/>
            <person name="Chiovitti A."/>
            <person name="Davis A.K."/>
            <person name="Demarest M.S."/>
            <person name="Detter J.C."/>
            <person name="Glavina T."/>
            <person name="Goodstein D."/>
            <person name="Hadi M.Z."/>
            <person name="Hellsten U."/>
            <person name="Hildebrand M."/>
            <person name="Jenkins B.D."/>
            <person name="Jurka J."/>
            <person name="Kapitonov V.V."/>
            <person name="Kroger N."/>
            <person name="Lau W.W."/>
            <person name="Lane T.W."/>
            <person name="Larimer F.W."/>
            <person name="Lippmeier J.C."/>
            <person name="Lucas S."/>
            <person name="Medina M."/>
            <person name="Montsant A."/>
            <person name="Obornik M."/>
            <person name="Parker M.S."/>
            <person name="Palenik B."/>
            <person name="Pazour G.J."/>
            <person name="Richardson P.M."/>
            <person name="Rynearson T.A."/>
            <person name="Saito M.A."/>
            <person name="Schwartz D.C."/>
            <person name="Thamatrakoln K."/>
            <person name="Valentin K."/>
            <person name="Vardi A."/>
            <person name="Wilkerson F.P."/>
            <person name="Rokhsar D.S."/>
        </authorList>
    </citation>
    <scope>NUCLEOTIDE SEQUENCE [LARGE SCALE GENOMIC DNA]</scope>
    <source>
        <strain evidence="1 2">CCMP1335</strain>
    </source>
</reference>
<name>B8C4X4_THAPS</name>
<dbReference type="RefSeq" id="XP_002291299.1">
    <property type="nucleotide sequence ID" value="XM_002291263.1"/>
</dbReference>
<organism evidence="1 2">
    <name type="scientific">Thalassiosira pseudonana</name>
    <name type="common">Marine diatom</name>
    <name type="synonym">Cyclotella nana</name>
    <dbReference type="NCBI Taxonomy" id="35128"/>
    <lineage>
        <taxon>Eukaryota</taxon>
        <taxon>Sar</taxon>
        <taxon>Stramenopiles</taxon>
        <taxon>Ochrophyta</taxon>
        <taxon>Bacillariophyta</taxon>
        <taxon>Coscinodiscophyceae</taxon>
        <taxon>Thalassiosirophycidae</taxon>
        <taxon>Thalassiosirales</taxon>
        <taxon>Thalassiosiraceae</taxon>
        <taxon>Thalassiosira</taxon>
    </lineage>
</organism>
<dbReference type="AlphaFoldDB" id="B8C4X4"/>
<dbReference type="HOGENOM" id="CLU_1535453_0_0_1"/>
<dbReference type="OMA" id="HWPACAK"/>
<evidence type="ECO:0000313" key="1">
    <source>
        <dbReference type="EMBL" id="EED91406.1"/>
    </source>
</evidence>
<dbReference type="EMBL" id="CM000643">
    <property type="protein sequence ID" value="EED91406.1"/>
    <property type="molecule type" value="Genomic_DNA"/>
</dbReference>
<evidence type="ECO:0000313" key="2">
    <source>
        <dbReference type="Proteomes" id="UP000001449"/>
    </source>
</evidence>
<dbReference type="PaxDb" id="35128-Thaps5878"/>
<gene>
    <name evidence="1" type="ORF">THAPSDRAFT_5878</name>
</gene>
<dbReference type="KEGG" id="tps:THAPSDRAFT_5878"/>
<dbReference type="eggNOG" id="ENOG502SUH7">
    <property type="taxonomic scope" value="Eukaryota"/>
</dbReference>
<keyword evidence="2" id="KW-1185">Reference proteome</keyword>
<dbReference type="Proteomes" id="UP000001449">
    <property type="component" value="Chromosome 6"/>
</dbReference>
<proteinExistence type="predicted"/>
<dbReference type="GeneID" id="7442329"/>